<reference evidence="2" key="3">
    <citation type="journal article" date="2018" name="Nat. Plants">
        <title>Whole-genome landscape of Medicago truncatula symbiotic genes.</title>
        <authorList>
            <person name="Pecrix Y."/>
            <person name="Gamas P."/>
            <person name="Carrere S."/>
        </authorList>
    </citation>
    <scope>NUCLEOTIDE SEQUENCE</scope>
    <source>
        <tissue evidence="2">Leaves</tissue>
    </source>
</reference>
<gene>
    <name evidence="2" type="ORF">MtrunA17_Chr4g0024161</name>
</gene>
<evidence type="ECO:0000313" key="3">
    <source>
        <dbReference type="Proteomes" id="UP000265566"/>
    </source>
</evidence>
<dbReference type="Proteomes" id="UP000265566">
    <property type="component" value="Chromosome 4"/>
</dbReference>
<sequence>MQRTLVLLGRRPISRIERKIRENDRSLLFQSREDQRRLFFLSEGRLGREEVKSQVDLGKRKWGFNGASGGTHVSGVIRNRDMSVTEAMAIEAMESFLRNVSISFSITKFLMDCLFIHDLSTFLFSYSIC</sequence>
<accession>I3SWK0</accession>
<dbReference type="EMBL" id="PSQE01000004">
    <property type="protein sequence ID" value="RHN60292.1"/>
    <property type="molecule type" value="Genomic_DNA"/>
</dbReference>
<reference evidence="1" key="1">
    <citation type="submission" date="2012-05" db="EMBL/GenBank/DDBJ databases">
        <authorList>
            <person name="Krishnakumar V."/>
            <person name="Cheung F."/>
            <person name="Xiao Y."/>
            <person name="Chan A."/>
            <person name="Moskal W.A."/>
            <person name="Town C.D."/>
        </authorList>
    </citation>
    <scope>NUCLEOTIDE SEQUENCE</scope>
</reference>
<organism evidence="1">
    <name type="scientific">Medicago truncatula</name>
    <name type="common">Barrel medic</name>
    <name type="synonym">Medicago tribuloides</name>
    <dbReference type="NCBI Taxonomy" id="3880"/>
    <lineage>
        <taxon>Eukaryota</taxon>
        <taxon>Viridiplantae</taxon>
        <taxon>Streptophyta</taxon>
        <taxon>Embryophyta</taxon>
        <taxon>Tracheophyta</taxon>
        <taxon>Spermatophyta</taxon>
        <taxon>Magnoliopsida</taxon>
        <taxon>eudicotyledons</taxon>
        <taxon>Gunneridae</taxon>
        <taxon>Pentapetalae</taxon>
        <taxon>rosids</taxon>
        <taxon>fabids</taxon>
        <taxon>Fabales</taxon>
        <taxon>Fabaceae</taxon>
        <taxon>Papilionoideae</taxon>
        <taxon>50 kb inversion clade</taxon>
        <taxon>NPAAA clade</taxon>
        <taxon>Hologalegina</taxon>
        <taxon>IRL clade</taxon>
        <taxon>Trifolieae</taxon>
        <taxon>Medicago</taxon>
    </lineage>
</organism>
<evidence type="ECO:0000313" key="1">
    <source>
        <dbReference type="EMBL" id="AFK44642.1"/>
    </source>
</evidence>
<proteinExistence type="evidence at transcript level"/>
<dbReference type="EMBL" id="BT144848">
    <property type="protein sequence ID" value="AFK44642.1"/>
    <property type="molecule type" value="mRNA"/>
</dbReference>
<reference evidence="3" key="2">
    <citation type="journal article" date="2018" name="Nat. Plants">
        <title>Whole-genome landscape of Medicago truncatula symbiotic genes.</title>
        <authorList>
            <person name="Pecrix Y."/>
            <person name="Staton S.E."/>
            <person name="Sallet E."/>
            <person name="Lelandais-Briere C."/>
            <person name="Moreau S."/>
            <person name="Carrere S."/>
            <person name="Blein T."/>
            <person name="Jardinaud M.F."/>
            <person name="Latrasse D."/>
            <person name="Zouine M."/>
            <person name="Zahm M."/>
            <person name="Kreplak J."/>
            <person name="Mayjonade B."/>
            <person name="Satge C."/>
            <person name="Perez M."/>
            <person name="Cauet S."/>
            <person name="Marande W."/>
            <person name="Chantry-Darmon C."/>
            <person name="Lopez-Roques C."/>
            <person name="Bouchez O."/>
            <person name="Berard A."/>
            <person name="Debelle F."/>
            <person name="Munos S."/>
            <person name="Bendahmane A."/>
            <person name="Berges H."/>
            <person name="Niebel A."/>
            <person name="Buitink J."/>
            <person name="Frugier F."/>
            <person name="Benhamed M."/>
            <person name="Crespi M."/>
            <person name="Gouzy J."/>
            <person name="Gamas P."/>
        </authorList>
    </citation>
    <scope>NUCLEOTIDE SEQUENCE [LARGE SCALE GENOMIC DNA]</scope>
    <source>
        <strain evidence="3">cv. Jemalong A17</strain>
    </source>
</reference>
<dbReference type="AlphaFoldDB" id="I3SWK0"/>
<evidence type="ECO:0000313" key="2">
    <source>
        <dbReference type="EMBL" id="RHN60292.1"/>
    </source>
</evidence>
<dbReference type="Gramene" id="rna22580">
    <property type="protein sequence ID" value="RHN60292.1"/>
    <property type="gene ID" value="gene22580"/>
</dbReference>
<name>I3SWK0_MEDTR</name>
<protein>
    <submittedName>
        <fullName evidence="1">Uncharacterized protein</fullName>
    </submittedName>
</protein>